<reference evidence="2 3" key="2">
    <citation type="submission" date="2020-03" db="EMBL/GenBank/DDBJ databases">
        <title>Devosia chinhatensis sp. nov., isolated from a hexachlorocyclohexane (HCH) dump site in India.</title>
        <authorList>
            <person name="Kumar M."/>
            <person name="Lal R."/>
        </authorList>
    </citation>
    <scope>NUCLEOTIDE SEQUENCE [LARGE SCALE GENOMIC DNA]</scope>
    <source>
        <strain evidence="2 3">H239</strain>
    </source>
</reference>
<comment type="caution">
    <text evidence="2">The sequence shown here is derived from an EMBL/GenBank/DDBJ whole genome shotgun (WGS) entry which is preliminary data.</text>
</comment>
<feature type="region of interest" description="Disordered" evidence="1">
    <location>
        <begin position="43"/>
        <end position="65"/>
    </location>
</feature>
<dbReference type="RefSeq" id="WP_164533286.1">
    <property type="nucleotide sequence ID" value="NZ_JAALFG010000001.1"/>
</dbReference>
<protein>
    <submittedName>
        <fullName evidence="2">Uncharacterized protein</fullName>
    </submittedName>
</protein>
<dbReference type="Proteomes" id="UP000474802">
    <property type="component" value="Unassembled WGS sequence"/>
</dbReference>
<gene>
    <name evidence="2" type="ORF">G5575_04665</name>
</gene>
<evidence type="ECO:0000256" key="1">
    <source>
        <dbReference type="SAM" id="MobiDB-lite"/>
    </source>
</evidence>
<sequence length="65" mass="7033">MEPANDQRHDAIATALTEEIDRQAQTGASRIDVDALAQAVEEVIEPTTPLSEGKRPSELNSTNDD</sequence>
<dbReference type="AlphaFoldDB" id="A0A6M1SBE9"/>
<keyword evidence="3" id="KW-1185">Reference proteome</keyword>
<evidence type="ECO:0000313" key="3">
    <source>
        <dbReference type="Proteomes" id="UP000474802"/>
    </source>
</evidence>
<name>A0A6M1SBE9_9HYPH</name>
<dbReference type="EMBL" id="JAALFG010000001">
    <property type="protein sequence ID" value="NGP17067.1"/>
    <property type="molecule type" value="Genomic_DNA"/>
</dbReference>
<evidence type="ECO:0000313" key="2">
    <source>
        <dbReference type="EMBL" id="NGP17067.1"/>
    </source>
</evidence>
<proteinExistence type="predicted"/>
<organism evidence="2 3">
    <name type="scientific">Devosia aurantiaca</name>
    <dbReference type="NCBI Taxonomy" id="2714858"/>
    <lineage>
        <taxon>Bacteria</taxon>
        <taxon>Pseudomonadati</taxon>
        <taxon>Pseudomonadota</taxon>
        <taxon>Alphaproteobacteria</taxon>
        <taxon>Hyphomicrobiales</taxon>
        <taxon>Devosiaceae</taxon>
        <taxon>Devosia</taxon>
    </lineage>
</organism>
<accession>A0A6M1SBE9</accession>
<reference evidence="2 3" key="1">
    <citation type="submission" date="2020-02" db="EMBL/GenBank/DDBJ databases">
        <authorList>
            <person name="Khan S.A."/>
            <person name="Jeon C.O."/>
            <person name="Chun B.H."/>
        </authorList>
    </citation>
    <scope>NUCLEOTIDE SEQUENCE [LARGE SCALE GENOMIC DNA]</scope>
    <source>
        <strain evidence="2 3">H239</strain>
    </source>
</reference>